<dbReference type="InterPro" id="IPR001173">
    <property type="entry name" value="Glyco_trans_2-like"/>
</dbReference>
<evidence type="ECO:0000259" key="6">
    <source>
        <dbReference type="Pfam" id="PF00535"/>
    </source>
</evidence>
<evidence type="ECO:0000256" key="3">
    <source>
        <dbReference type="ARBA" id="ARBA00022676"/>
    </source>
</evidence>
<keyword evidence="2" id="KW-1003">Cell membrane</keyword>
<evidence type="ECO:0000256" key="5">
    <source>
        <dbReference type="ARBA" id="ARBA00023136"/>
    </source>
</evidence>
<keyword evidence="5" id="KW-0472">Membrane</keyword>
<evidence type="ECO:0000313" key="7">
    <source>
        <dbReference type="EMBL" id="SJM89969.1"/>
    </source>
</evidence>
<dbReference type="NCBIfam" id="TIGR04283">
    <property type="entry name" value="glyco_like_mftF"/>
    <property type="match status" value="1"/>
</dbReference>
<keyword evidence="4 7" id="KW-0808">Transferase</keyword>
<dbReference type="CDD" id="cd02522">
    <property type="entry name" value="GT_2_like_a"/>
    <property type="match status" value="1"/>
</dbReference>
<dbReference type="SUPFAM" id="SSF53448">
    <property type="entry name" value="Nucleotide-diphospho-sugar transferases"/>
    <property type="match status" value="1"/>
</dbReference>
<dbReference type="PANTHER" id="PTHR43646">
    <property type="entry name" value="GLYCOSYLTRANSFERASE"/>
    <property type="match status" value="1"/>
</dbReference>
<evidence type="ECO:0000256" key="4">
    <source>
        <dbReference type="ARBA" id="ARBA00022679"/>
    </source>
</evidence>
<feature type="domain" description="Glycosyltransferase 2-like" evidence="6">
    <location>
        <begin position="4"/>
        <end position="102"/>
    </location>
</feature>
<dbReference type="GO" id="GO:0005886">
    <property type="term" value="C:plasma membrane"/>
    <property type="evidence" value="ECO:0007669"/>
    <property type="project" value="UniProtKB-SubCell"/>
</dbReference>
<dbReference type="GO" id="GO:0016757">
    <property type="term" value="F:glycosyltransferase activity"/>
    <property type="evidence" value="ECO:0007669"/>
    <property type="project" value="UniProtKB-KW"/>
</dbReference>
<dbReference type="PANTHER" id="PTHR43646:SF2">
    <property type="entry name" value="GLYCOSYLTRANSFERASE 2-LIKE DOMAIN-CONTAINING PROTEIN"/>
    <property type="match status" value="1"/>
</dbReference>
<keyword evidence="3" id="KW-0328">Glycosyltransferase</keyword>
<evidence type="ECO:0000256" key="2">
    <source>
        <dbReference type="ARBA" id="ARBA00022475"/>
    </source>
</evidence>
<dbReference type="InterPro" id="IPR026461">
    <property type="entry name" value="Trfase_2_rSAM/seldom_assoc"/>
</dbReference>
<protein>
    <submittedName>
        <fullName evidence="7">Glycosyl transferase family 2</fullName>
    </submittedName>
</protein>
<evidence type="ECO:0000256" key="1">
    <source>
        <dbReference type="ARBA" id="ARBA00004236"/>
    </source>
</evidence>
<dbReference type="Pfam" id="PF00535">
    <property type="entry name" value="Glycos_transf_2"/>
    <property type="match status" value="1"/>
</dbReference>
<dbReference type="AlphaFoldDB" id="A0A1R4H2A0"/>
<accession>A0A1R4H2A0</accession>
<organism evidence="7 8">
    <name type="scientific">Crenothrix polyspora</name>
    <dbReference type="NCBI Taxonomy" id="360316"/>
    <lineage>
        <taxon>Bacteria</taxon>
        <taxon>Pseudomonadati</taxon>
        <taxon>Pseudomonadota</taxon>
        <taxon>Gammaproteobacteria</taxon>
        <taxon>Methylococcales</taxon>
        <taxon>Crenotrichaceae</taxon>
        <taxon>Crenothrix</taxon>
    </lineage>
</organism>
<sequence length="230" mass="25962">MTFSIIIPTLNEAKNIRACLLALQPLRNQCEIIIADGGSTDTTRIRALPLVDKIILSPCGRAKQMNRGAMQATGDILIFLHADTYLPDNALITLEQQLAQSNTHWGRFDIRLDSQNIMLKIVAQLISWRSRCTGIATGDQAIFVARTTFFDIGGYPEIDLMEDIALCRMLKKISSPLCLTAKVSSSARRWEQFGITKTILLMWWLRLRYYLGAEPSELAKLYRAGQLWKT</sequence>
<dbReference type="OrthoDB" id="5291101at2"/>
<gene>
    <name evidence="7" type="ORF">CRENPOLYSF2_1410003</name>
</gene>
<keyword evidence="8" id="KW-1185">Reference proteome</keyword>
<dbReference type="EMBL" id="FUKJ01000048">
    <property type="protein sequence ID" value="SJM89969.1"/>
    <property type="molecule type" value="Genomic_DNA"/>
</dbReference>
<name>A0A1R4H2A0_9GAMM</name>
<dbReference type="Gene3D" id="3.90.550.10">
    <property type="entry name" value="Spore Coat Polysaccharide Biosynthesis Protein SpsA, Chain A"/>
    <property type="match status" value="1"/>
</dbReference>
<reference evidence="8" key="1">
    <citation type="submission" date="2017-02" db="EMBL/GenBank/DDBJ databases">
        <authorList>
            <person name="Daims H."/>
        </authorList>
    </citation>
    <scope>NUCLEOTIDE SEQUENCE [LARGE SCALE GENOMIC DNA]</scope>
</reference>
<proteinExistence type="predicted"/>
<dbReference type="RefSeq" id="WP_087145888.1">
    <property type="nucleotide sequence ID" value="NZ_FUKJ01000048.1"/>
</dbReference>
<comment type="subcellular location">
    <subcellularLocation>
        <location evidence="1">Cell membrane</location>
    </subcellularLocation>
</comment>
<dbReference type="Proteomes" id="UP000195442">
    <property type="component" value="Unassembled WGS sequence"/>
</dbReference>
<dbReference type="InterPro" id="IPR029044">
    <property type="entry name" value="Nucleotide-diphossugar_trans"/>
</dbReference>
<evidence type="ECO:0000313" key="8">
    <source>
        <dbReference type="Proteomes" id="UP000195442"/>
    </source>
</evidence>